<evidence type="ECO:0000313" key="2">
    <source>
        <dbReference type="EMBL" id="CAD8654714.1"/>
    </source>
</evidence>
<evidence type="ECO:0000256" key="1">
    <source>
        <dbReference type="SAM" id="Phobius"/>
    </source>
</evidence>
<dbReference type="AlphaFoldDB" id="A0A7S0N1S6"/>
<sequence length="170" mass="17763">MAAMNVTALKPQLRANTNCLAVRAARPARAVSRSSLNVVAEESMSDAYARIRESRKRAAAARKAAESGKGLSVLGALDFQEDIASDRGLLAKARRLRKGEKMDSDSAAALNRKITGTKGGFFGETVDVKGKYTEKGYVRNEVSNSATGSIIGAGVALAGVSATLLALSSM</sequence>
<keyword evidence="1" id="KW-0812">Transmembrane</keyword>
<accession>A0A7S0N1S6</accession>
<organism evidence="2">
    <name type="scientific">Pyramimonas obovata</name>
    <dbReference type="NCBI Taxonomy" id="1411642"/>
    <lineage>
        <taxon>Eukaryota</taxon>
        <taxon>Viridiplantae</taxon>
        <taxon>Chlorophyta</taxon>
        <taxon>Pyramimonadophyceae</taxon>
        <taxon>Pyramimonadales</taxon>
        <taxon>Pyramimonadaceae</taxon>
        <taxon>Pyramimonas</taxon>
        <taxon>Pyramimonas incertae sedis</taxon>
    </lineage>
</organism>
<keyword evidence="1" id="KW-1133">Transmembrane helix</keyword>
<dbReference type="GO" id="GO:0045893">
    <property type="term" value="P:positive regulation of DNA-templated transcription"/>
    <property type="evidence" value="ECO:0007669"/>
    <property type="project" value="TreeGrafter"/>
</dbReference>
<dbReference type="EMBL" id="HBFA01006896">
    <property type="protein sequence ID" value="CAD8654714.1"/>
    <property type="molecule type" value="Transcribed_RNA"/>
</dbReference>
<dbReference type="PANTHER" id="PTHR36771">
    <property type="entry name" value="POTASSIUM TRANSPORTER"/>
    <property type="match status" value="1"/>
</dbReference>
<dbReference type="PANTHER" id="PTHR36771:SF2">
    <property type="entry name" value="POTASSIUM TRANSPORTER"/>
    <property type="match status" value="1"/>
</dbReference>
<reference evidence="2" key="1">
    <citation type="submission" date="2021-01" db="EMBL/GenBank/DDBJ databases">
        <authorList>
            <person name="Corre E."/>
            <person name="Pelletier E."/>
            <person name="Niang G."/>
            <person name="Scheremetjew M."/>
            <person name="Finn R."/>
            <person name="Kale V."/>
            <person name="Holt S."/>
            <person name="Cochrane G."/>
            <person name="Meng A."/>
            <person name="Brown T."/>
            <person name="Cohen L."/>
        </authorList>
    </citation>
    <scope>NUCLEOTIDE SEQUENCE</scope>
    <source>
        <strain evidence="2">CCMP722</strain>
    </source>
</reference>
<keyword evidence="1" id="KW-0472">Membrane</keyword>
<protein>
    <submittedName>
        <fullName evidence="2">Uncharacterized protein</fullName>
    </submittedName>
</protein>
<feature type="transmembrane region" description="Helical" evidence="1">
    <location>
        <begin position="146"/>
        <end position="167"/>
    </location>
</feature>
<proteinExistence type="predicted"/>
<dbReference type="GO" id="GO:0009658">
    <property type="term" value="P:chloroplast organization"/>
    <property type="evidence" value="ECO:0007669"/>
    <property type="project" value="TreeGrafter"/>
</dbReference>
<gene>
    <name evidence="2" type="ORF">POBO1169_LOCUS3588</name>
</gene>
<name>A0A7S0N1S6_9CHLO</name>